<sequence length="58" mass="6550">MTSKGTGMSSITGWWWDRTNKTEYGFALVELDGAEFQSSGRVDDPPADWPFHLQSNQL</sequence>
<accession>A0A430L9A6</accession>
<evidence type="ECO:0000256" key="1">
    <source>
        <dbReference type="SAM" id="MobiDB-lite"/>
    </source>
</evidence>
<dbReference type="EMBL" id="MIKF01000320">
    <property type="protein sequence ID" value="RTE72312.1"/>
    <property type="molecule type" value="Genomic_DNA"/>
</dbReference>
<keyword evidence="3" id="KW-1185">Reference proteome</keyword>
<evidence type="ECO:0000313" key="2">
    <source>
        <dbReference type="EMBL" id="RTE72312.1"/>
    </source>
</evidence>
<proteinExistence type="predicted"/>
<reference evidence="2 3" key="1">
    <citation type="submission" date="2017-06" db="EMBL/GenBank/DDBJ databases">
        <title>Comparative genomic analysis of Ambrosia Fusariam Clade fungi.</title>
        <authorList>
            <person name="Stajich J.E."/>
            <person name="Carrillo J."/>
            <person name="Kijimoto T."/>
            <person name="Eskalen A."/>
            <person name="O'Donnell K."/>
            <person name="Kasson M."/>
        </authorList>
    </citation>
    <scope>NUCLEOTIDE SEQUENCE [LARGE SCALE GENOMIC DNA]</scope>
    <source>
        <strain evidence="2 3">UCR1854</strain>
    </source>
</reference>
<organism evidence="2 3">
    <name type="scientific">Fusarium euwallaceae</name>
    <dbReference type="NCBI Taxonomy" id="1147111"/>
    <lineage>
        <taxon>Eukaryota</taxon>
        <taxon>Fungi</taxon>
        <taxon>Dikarya</taxon>
        <taxon>Ascomycota</taxon>
        <taxon>Pezizomycotina</taxon>
        <taxon>Sordariomycetes</taxon>
        <taxon>Hypocreomycetidae</taxon>
        <taxon>Hypocreales</taxon>
        <taxon>Nectriaceae</taxon>
        <taxon>Fusarium</taxon>
        <taxon>Fusarium solani species complex</taxon>
    </lineage>
</organism>
<dbReference type="Proteomes" id="UP000287124">
    <property type="component" value="Unassembled WGS sequence"/>
</dbReference>
<protein>
    <submittedName>
        <fullName evidence="2">Uncharacterized protein</fullName>
    </submittedName>
</protein>
<evidence type="ECO:0000313" key="3">
    <source>
        <dbReference type="Proteomes" id="UP000287124"/>
    </source>
</evidence>
<feature type="region of interest" description="Disordered" evidence="1">
    <location>
        <begin position="37"/>
        <end position="58"/>
    </location>
</feature>
<comment type="caution">
    <text evidence="2">The sequence shown here is derived from an EMBL/GenBank/DDBJ whole genome shotgun (WGS) entry which is preliminary data.</text>
</comment>
<dbReference type="AlphaFoldDB" id="A0A430L9A6"/>
<gene>
    <name evidence="2" type="ORF">BHE90_013270</name>
</gene>
<name>A0A430L9A6_9HYPO</name>